<name>F0W7E3_9STRA</name>
<dbReference type="AlphaFoldDB" id="F0W7E3"/>
<reference evidence="1" key="1">
    <citation type="journal article" date="2011" name="PLoS Biol.">
        <title>Gene gain and loss during evolution of obligate parasitism in the white rust pathogen of Arabidopsis thaliana.</title>
        <authorList>
            <person name="Kemen E."/>
            <person name="Gardiner A."/>
            <person name="Schultz-Larsen T."/>
            <person name="Kemen A.C."/>
            <person name="Balmuth A.L."/>
            <person name="Robert-Seilaniantz A."/>
            <person name="Bailey K."/>
            <person name="Holub E."/>
            <person name="Studholme D.J."/>
            <person name="Maclean D."/>
            <person name="Jones J.D."/>
        </authorList>
    </citation>
    <scope>NUCLEOTIDE SEQUENCE</scope>
</reference>
<dbReference type="HOGENOM" id="CLU_2502593_0_0_1"/>
<proteinExistence type="predicted"/>
<protein>
    <submittedName>
        <fullName evidence="1">AlNc14C29G2758 protein</fullName>
    </submittedName>
</protein>
<organism evidence="1">
    <name type="scientific">Albugo laibachii Nc14</name>
    <dbReference type="NCBI Taxonomy" id="890382"/>
    <lineage>
        <taxon>Eukaryota</taxon>
        <taxon>Sar</taxon>
        <taxon>Stramenopiles</taxon>
        <taxon>Oomycota</taxon>
        <taxon>Peronosporomycetes</taxon>
        <taxon>Albuginales</taxon>
        <taxon>Albuginaceae</taxon>
        <taxon>Albugo</taxon>
    </lineage>
</organism>
<dbReference type="EMBL" id="FR824074">
    <property type="protein sequence ID" value="CCA17042.1"/>
    <property type="molecule type" value="Genomic_DNA"/>
</dbReference>
<reference evidence="1" key="2">
    <citation type="submission" date="2011-02" db="EMBL/GenBank/DDBJ databases">
        <authorList>
            <person name="MacLean D."/>
        </authorList>
    </citation>
    <scope>NUCLEOTIDE SEQUENCE</scope>
</reference>
<evidence type="ECO:0000313" key="1">
    <source>
        <dbReference type="EMBL" id="CCA17042.1"/>
    </source>
</evidence>
<sequence length="86" mass="9904">MLRMEQKILSVTSEGIKVHVERERDVQTFFTAGGFAFTYADLVTGTACVELIKLDDTVLIMMRLDVHTGTEWNNMLIKYFDWLSVI</sequence>
<gene>
    <name evidence="1" type="primary">AlNc14C29G2758</name>
    <name evidence="1" type="ORF">ALNC14_031850</name>
</gene>
<accession>F0W7E3</accession>